<evidence type="ECO:0000259" key="3">
    <source>
        <dbReference type="PROSITE" id="PS50911"/>
    </source>
</evidence>
<dbReference type="PROSITE" id="PS50911">
    <property type="entry name" value="CHAP"/>
    <property type="match status" value="1"/>
</dbReference>
<dbReference type="InterPro" id="IPR007921">
    <property type="entry name" value="CHAP_dom"/>
</dbReference>
<dbReference type="AlphaFoldDB" id="A0A7W4VZS6"/>
<evidence type="ECO:0000256" key="1">
    <source>
        <dbReference type="SAM" id="MobiDB-lite"/>
    </source>
</evidence>
<dbReference type="InterPro" id="IPR038765">
    <property type="entry name" value="Papain-like_cys_pep_sf"/>
</dbReference>
<feature type="signal peptide" evidence="2">
    <location>
        <begin position="1"/>
        <end position="27"/>
    </location>
</feature>
<accession>A0A7W4VZS6</accession>
<gene>
    <name evidence="4" type="ORF">FHU40_004562</name>
</gene>
<dbReference type="RefSeq" id="WP_183594680.1">
    <property type="nucleotide sequence ID" value="NZ_JACHWR010000003.1"/>
</dbReference>
<feature type="compositionally biased region" description="Basic and acidic residues" evidence="1">
    <location>
        <begin position="39"/>
        <end position="49"/>
    </location>
</feature>
<feature type="compositionally biased region" description="Acidic residues" evidence="1">
    <location>
        <begin position="58"/>
        <end position="78"/>
    </location>
</feature>
<reference evidence="4 5" key="1">
    <citation type="submission" date="2020-08" db="EMBL/GenBank/DDBJ databases">
        <title>Sequencing the genomes of 1000 actinobacteria strains.</title>
        <authorList>
            <person name="Klenk H.-P."/>
        </authorList>
    </citation>
    <scope>NUCLEOTIDE SEQUENCE [LARGE SCALE GENOMIC DNA]</scope>
    <source>
        <strain evidence="4 5">DSM 105498</strain>
    </source>
</reference>
<feature type="region of interest" description="Disordered" evidence="1">
    <location>
        <begin position="28"/>
        <end position="119"/>
    </location>
</feature>
<feature type="chain" id="PRO_5039501816" evidence="2">
    <location>
        <begin position="28"/>
        <end position="652"/>
    </location>
</feature>
<evidence type="ECO:0000313" key="5">
    <source>
        <dbReference type="Proteomes" id="UP000589626"/>
    </source>
</evidence>
<dbReference type="SUPFAM" id="SSF54001">
    <property type="entry name" value="Cysteine proteinases"/>
    <property type="match status" value="1"/>
</dbReference>
<evidence type="ECO:0000256" key="2">
    <source>
        <dbReference type="SAM" id="SignalP"/>
    </source>
</evidence>
<dbReference type="Pfam" id="PF05257">
    <property type="entry name" value="CHAP"/>
    <property type="match status" value="1"/>
</dbReference>
<sequence length="652" mass="68796">MSLRSRLRAPLIAAATTALVGSLVAFAPTTSATPDDPTSEPRQEQREAQPDAATVDQQEADPESESDATDPAEPDAQADAEQLGQEADKKTQEKTQDGAQEKAQEKAQPKQQSADEDSKAALLERERAAAADGLTRSQLNFKKSAYLCYGYQACANAGMGHAGYAQAGNKMYWRMYAGHNCTNYVAYRMVQNGMPNVRPWSGGGNATYWGTSVPQLTNGTPAVGAVAWWKANKGPAGSAGHVAYIEQVVSADEIIVSQDSWRGDFSWARVTRSSGNWPSGFIHFTDMTVQNTAAPMISGDARVGTRLTASAGTWTPAASSVKYQWFANGQPIKGATKSSVALGKGRVGQVLSVQTTAARSGYNDQTASSAPTGPVQPGLLANTIAPVISGNAKVEKKLRLDTGAWSPVPSGYAYSWYVDGQPIAGATGTTLTLTPDLAGRTVSAAVTAVRKGYADAAVPTAASAPVAPGTIRVRKKPAIAGDARPRRTLTVSPGTYRPADATAAVQWLRDGQPIPDAVATTYRVTPADLGTRLTASVTTSRAGYDVAALSTPSTARVKVLPRIQVQRVQLRHGVRLVIRVVARYVPTVQGNVAVRVKGGFRQKVALNKHGVARVVVVGLKKGKHPARVGYTGSPTVSKSIRKAAIRMPAPKR</sequence>
<feature type="domain" description="Peptidase C51" evidence="3">
    <location>
        <begin position="156"/>
        <end position="286"/>
    </location>
</feature>
<organism evidence="4 5">
    <name type="scientific">Nocardioides soli</name>
    <dbReference type="NCBI Taxonomy" id="1036020"/>
    <lineage>
        <taxon>Bacteria</taxon>
        <taxon>Bacillati</taxon>
        <taxon>Actinomycetota</taxon>
        <taxon>Actinomycetes</taxon>
        <taxon>Propionibacteriales</taxon>
        <taxon>Nocardioidaceae</taxon>
        <taxon>Nocardioides</taxon>
    </lineage>
</organism>
<evidence type="ECO:0000313" key="4">
    <source>
        <dbReference type="EMBL" id="MBB3044725.1"/>
    </source>
</evidence>
<dbReference type="Gene3D" id="2.60.40.2700">
    <property type="match status" value="3"/>
</dbReference>
<proteinExistence type="predicted"/>
<comment type="caution">
    <text evidence="4">The sequence shown here is derived from an EMBL/GenBank/DDBJ whole genome shotgun (WGS) entry which is preliminary data.</text>
</comment>
<dbReference type="EMBL" id="JACHWR010000003">
    <property type="protein sequence ID" value="MBB3044725.1"/>
    <property type="molecule type" value="Genomic_DNA"/>
</dbReference>
<feature type="compositionally biased region" description="Basic and acidic residues" evidence="1">
    <location>
        <begin position="86"/>
        <end position="108"/>
    </location>
</feature>
<dbReference type="Gene3D" id="3.90.1720.10">
    <property type="entry name" value="endopeptidase domain like (from Nostoc punctiforme)"/>
    <property type="match status" value="1"/>
</dbReference>
<protein>
    <submittedName>
        <fullName evidence="4">Surface antigen</fullName>
    </submittedName>
</protein>
<keyword evidence="2" id="KW-0732">Signal</keyword>
<dbReference type="Proteomes" id="UP000589626">
    <property type="component" value="Unassembled WGS sequence"/>
</dbReference>
<keyword evidence="5" id="KW-1185">Reference proteome</keyword>
<name>A0A7W4VZS6_9ACTN</name>